<accession>A0ABU8DXN3</accession>
<dbReference type="InterPro" id="IPR052194">
    <property type="entry name" value="MESH1"/>
</dbReference>
<dbReference type="SUPFAM" id="SSF109604">
    <property type="entry name" value="HD-domain/PDEase-like"/>
    <property type="match status" value="1"/>
</dbReference>
<evidence type="ECO:0000259" key="1">
    <source>
        <dbReference type="SMART" id="SM00471"/>
    </source>
</evidence>
<evidence type="ECO:0000313" key="2">
    <source>
        <dbReference type="EMBL" id="MEI4273388.1"/>
    </source>
</evidence>
<organism evidence="2 3">
    <name type="scientific">Klenkia sesuvii</name>
    <dbReference type="NCBI Taxonomy" id="3103137"/>
    <lineage>
        <taxon>Bacteria</taxon>
        <taxon>Bacillati</taxon>
        <taxon>Actinomycetota</taxon>
        <taxon>Actinomycetes</taxon>
        <taxon>Geodermatophilales</taxon>
        <taxon>Geodermatophilaceae</taxon>
        <taxon>Klenkia</taxon>
    </lineage>
</organism>
<dbReference type="Pfam" id="PF13328">
    <property type="entry name" value="HD_4"/>
    <property type="match status" value="1"/>
</dbReference>
<dbReference type="Proteomes" id="UP001361570">
    <property type="component" value="Unassembled WGS sequence"/>
</dbReference>
<dbReference type="EMBL" id="JBAPLU010000020">
    <property type="protein sequence ID" value="MEI4273388.1"/>
    <property type="molecule type" value="Genomic_DNA"/>
</dbReference>
<dbReference type="SMART" id="SM00471">
    <property type="entry name" value="HDc"/>
    <property type="match status" value="1"/>
</dbReference>
<dbReference type="PANTHER" id="PTHR46246">
    <property type="entry name" value="GUANOSINE-3',5'-BIS(DIPHOSPHATE) 3'-PYROPHOSPHOHYDROLASE MESH1"/>
    <property type="match status" value="1"/>
</dbReference>
<feature type="domain" description="HD/PDEase" evidence="1">
    <location>
        <begin position="38"/>
        <end position="154"/>
    </location>
</feature>
<protein>
    <submittedName>
        <fullName evidence="2">HD domain-containing protein</fullName>
    </submittedName>
</protein>
<gene>
    <name evidence="2" type="ORF">TEK04_16830</name>
</gene>
<evidence type="ECO:0000313" key="3">
    <source>
        <dbReference type="Proteomes" id="UP001361570"/>
    </source>
</evidence>
<dbReference type="PANTHER" id="PTHR46246:SF1">
    <property type="entry name" value="GUANOSINE-3',5'-BIS(DIPHOSPHATE) 3'-PYROPHOSPHOHYDROLASE MESH1"/>
    <property type="match status" value="1"/>
</dbReference>
<name>A0ABU8DXN3_9ACTN</name>
<proteinExistence type="predicted"/>
<reference evidence="2 3" key="1">
    <citation type="submission" date="2024-03" db="EMBL/GenBank/DDBJ databases">
        <title>Draft genome sequence of Klenkia sp. LSe6-5.</title>
        <authorList>
            <person name="Duangmal K."/>
            <person name="Chantavorakit T."/>
        </authorList>
    </citation>
    <scope>NUCLEOTIDE SEQUENCE [LARGE SCALE GENOMIC DNA]</scope>
    <source>
        <strain evidence="2 3">LSe6-5</strain>
    </source>
</reference>
<keyword evidence="3" id="KW-1185">Reference proteome</keyword>
<dbReference type="RefSeq" id="WP_336405509.1">
    <property type="nucleotide sequence ID" value="NZ_JBAPLU010000020.1"/>
</dbReference>
<sequence length="205" mass="21760">MSTLEDWQRLGAGPLGPRYDRALAMAADHHRTQLRKGSQVPYLSHLLSVSALVLEHGGTEDQAIAGLLHDAVEDAPAGQGPAVLASIEAEFGAAVAAMVAACSDNPNDGSAELPWRRRKEAYVATLVNKPDDALLVTACDKVHNGSRIAADAATYGPQFFTRFAGGRDGLRWYYAACRDAIAARMPGAPVVRALTRVVDDLARVG</sequence>
<dbReference type="InterPro" id="IPR003607">
    <property type="entry name" value="HD/PDEase_dom"/>
</dbReference>
<comment type="caution">
    <text evidence="2">The sequence shown here is derived from an EMBL/GenBank/DDBJ whole genome shotgun (WGS) entry which is preliminary data.</text>
</comment>
<dbReference type="Gene3D" id="1.10.3210.10">
    <property type="entry name" value="Hypothetical protein af1432"/>
    <property type="match status" value="1"/>
</dbReference>